<dbReference type="InterPro" id="IPR025877">
    <property type="entry name" value="MobA-like_NTP_Trfase"/>
</dbReference>
<sequence>MKQYESVGILLAAGKSSRMGKNKLYLPINQDTIGSKSLETAISSNLNHTLIISKSSDQLGWLNTNQLNDNRANKWSQVTCLDSYKGQSYSIKTGVKAASKLNARFIIIMLADQPLITVKMINELIAKYKSATRKKAQVDYVVSRVNGTAIPPILFSSDFYPSLLELQGDQGARVVLRNKGKENFGLTVDYDDWSCFHDIDTEDDYKWLKEIKGL</sequence>
<accession>A0ABT7L6H3</accession>
<dbReference type="InterPro" id="IPR029044">
    <property type="entry name" value="Nucleotide-diphossugar_trans"/>
</dbReference>
<evidence type="ECO:0000313" key="3">
    <source>
        <dbReference type="Proteomes" id="UP001235343"/>
    </source>
</evidence>
<comment type="caution">
    <text evidence="2">The sequence shown here is derived from an EMBL/GenBank/DDBJ whole genome shotgun (WGS) entry which is preliminary data.</text>
</comment>
<feature type="domain" description="MobA-like NTP transferase" evidence="1">
    <location>
        <begin position="8"/>
        <end position="179"/>
    </location>
</feature>
<proteinExistence type="predicted"/>
<keyword evidence="3" id="KW-1185">Reference proteome</keyword>
<dbReference type="PANTHER" id="PTHR43777">
    <property type="entry name" value="MOLYBDENUM COFACTOR CYTIDYLYLTRANSFERASE"/>
    <property type="match status" value="1"/>
</dbReference>
<name>A0ABT7L6H3_9BACI</name>
<gene>
    <name evidence="2" type="ORF">QQS35_11160</name>
</gene>
<dbReference type="SUPFAM" id="SSF53448">
    <property type="entry name" value="Nucleotide-diphospho-sugar transferases"/>
    <property type="match status" value="1"/>
</dbReference>
<dbReference type="EMBL" id="JASTZU010000036">
    <property type="protein sequence ID" value="MDL4841009.1"/>
    <property type="molecule type" value="Genomic_DNA"/>
</dbReference>
<dbReference type="Proteomes" id="UP001235343">
    <property type="component" value="Unassembled WGS sequence"/>
</dbReference>
<dbReference type="RefSeq" id="WP_285932185.1">
    <property type="nucleotide sequence ID" value="NZ_JASTZU010000036.1"/>
</dbReference>
<dbReference type="CDD" id="cd04182">
    <property type="entry name" value="GT_2_like_f"/>
    <property type="match status" value="1"/>
</dbReference>
<dbReference type="PANTHER" id="PTHR43777:SF1">
    <property type="entry name" value="MOLYBDENUM COFACTOR CYTIDYLYLTRANSFERASE"/>
    <property type="match status" value="1"/>
</dbReference>
<dbReference type="Pfam" id="PF12804">
    <property type="entry name" value="NTP_transf_3"/>
    <property type="match status" value="1"/>
</dbReference>
<evidence type="ECO:0000313" key="2">
    <source>
        <dbReference type="EMBL" id="MDL4841009.1"/>
    </source>
</evidence>
<protein>
    <submittedName>
        <fullName evidence="2">Nucleotidyltransferase family protein</fullName>
    </submittedName>
</protein>
<evidence type="ECO:0000259" key="1">
    <source>
        <dbReference type="Pfam" id="PF12804"/>
    </source>
</evidence>
<organism evidence="2 3">
    <name type="scientific">Aquibacillus rhizosphaerae</name>
    <dbReference type="NCBI Taxonomy" id="3051431"/>
    <lineage>
        <taxon>Bacteria</taxon>
        <taxon>Bacillati</taxon>
        <taxon>Bacillota</taxon>
        <taxon>Bacilli</taxon>
        <taxon>Bacillales</taxon>
        <taxon>Bacillaceae</taxon>
        <taxon>Aquibacillus</taxon>
    </lineage>
</organism>
<reference evidence="2 3" key="1">
    <citation type="submission" date="2023-06" db="EMBL/GenBank/DDBJ databases">
        <title>Aquibacillus rhizosphaerae LR5S19.</title>
        <authorList>
            <person name="Sun J.-Q."/>
        </authorList>
    </citation>
    <scope>NUCLEOTIDE SEQUENCE [LARGE SCALE GENOMIC DNA]</scope>
    <source>
        <strain evidence="2 3">LR5S19</strain>
    </source>
</reference>
<dbReference type="Gene3D" id="3.90.550.10">
    <property type="entry name" value="Spore Coat Polysaccharide Biosynthesis Protein SpsA, Chain A"/>
    <property type="match status" value="1"/>
</dbReference>